<evidence type="ECO:0000256" key="4">
    <source>
        <dbReference type="ARBA" id="ARBA00022630"/>
    </source>
</evidence>
<evidence type="ECO:0000256" key="6">
    <source>
        <dbReference type="ARBA" id="ARBA00022832"/>
    </source>
</evidence>
<dbReference type="InterPro" id="IPR055060">
    <property type="entry name" value="ACOX_C_alpha1"/>
</dbReference>
<evidence type="ECO:0000259" key="14">
    <source>
        <dbReference type="Pfam" id="PF02770"/>
    </source>
</evidence>
<keyword evidence="9" id="KW-0576">Peroxisome</keyword>
<dbReference type="PIRSF" id="PIRSF000168">
    <property type="entry name" value="Acyl-CoA_oxidase"/>
    <property type="match status" value="1"/>
</dbReference>
<dbReference type="InterPro" id="IPR009100">
    <property type="entry name" value="AcylCoA_DH/oxidase_NM_dom_sf"/>
</dbReference>
<comment type="similarity">
    <text evidence="3 10">Belongs to the acyl-CoA oxidase family.</text>
</comment>
<evidence type="ECO:0000256" key="3">
    <source>
        <dbReference type="ARBA" id="ARBA00006288"/>
    </source>
</evidence>
<dbReference type="EMBL" id="JARQWQ010000060">
    <property type="protein sequence ID" value="KAK2555844.1"/>
    <property type="molecule type" value="Genomic_DNA"/>
</dbReference>
<dbReference type="InterPro" id="IPR046373">
    <property type="entry name" value="Acyl-CoA_Oxase/DH_mid-dom_sf"/>
</dbReference>
<keyword evidence="6" id="KW-0276">Fatty acid metabolism</keyword>
<feature type="domain" description="Acyl-CoA oxidase C-terminal" evidence="13">
    <location>
        <begin position="484"/>
        <end position="621"/>
    </location>
</feature>
<feature type="active site" description="Proton acceptor" evidence="11">
    <location>
        <position position="447"/>
    </location>
</feature>
<evidence type="ECO:0000256" key="11">
    <source>
        <dbReference type="PIRSR" id="PIRSR000168-1"/>
    </source>
</evidence>
<dbReference type="InterPro" id="IPR006091">
    <property type="entry name" value="Acyl-CoA_Oxase/DH_mid-dom"/>
</dbReference>
<dbReference type="GO" id="GO:0055088">
    <property type="term" value="P:lipid homeostasis"/>
    <property type="evidence" value="ECO:0007669"/>
    <property type="project" value="TreeGrafter"/>
</dbReference>
<reference evidence="16" key="2">
    <citation type="journal article" date="2023" name="Science">
        <title>Genomic signatures of disease resistance in endangered staghorn corals.</title>
        <authorList>
            <person name="Vollmer S.V."/>
            <person name="Selwyn J.D."/>
            <person name="Despard B.A."/>
            <person name="Roesel C.L."/>
        </authorList>
    </citation>
    <scope>NUCLEOTIDE SEQUENCE</scope>
    <source>
        <strain evidence="16">K2</strain>
    </source>
</reference>
<dbReference type="SUPFAM" id="SSF47203">
    <property type="entry name" value="Acyl-CoA dehydrogenase C-terminal domain-like"/>
    <property type="match status" value="2"/>
</dbReference>
<keyword evidence="17" id="KW-1185">Reference proteome</keyword>
<name>A0AAD9UZL7_ACRCE</name>
<dbReference type="GO" id="GO:0003997">
    <property type="term" value="F:acyl-CoA oxidase activity"/>
    <property type="evidence" value="ECO:0007669"/>
    <property type="project" value="InterPro"/>
</dbReference>
<dbReference type="FunFam" id="1.20.140.10:FF:000007">
    <property type="entry name" value="Acyl-coenzyme A oxidase"/>
    <property type="match status" value="1"/>
</dbReference>
<feature type="binding site" evidence="12">
    <location>
        <position position="184"/>
    </location>
    <ligand>
        <name>FAD</name>
        <dbReference type="ChEBI" id="CHEBI:57692"/>
    </ligand>
</feature>
<evidence type="ECO:0000256" key="5">
    <source>
        <dbReference type="ARBA" id="ARBA00022827"/>
    </source>
</evidence>
<comment type="caution">
    <text evidence="16">The sequence shown here is derived from an EMBL/GenBank/DDBJ whole genome shotgun (WGS) entry which is preliminary data.</text>
</comment>
<dbReference type="InterPro" id="IPR002655">
    <property type="entry name" value="Acyl-CoA_oxidase_C"/>
</dbReference>
<dbReference type="Gene3D" id="1.20.140.10">
    <property type="entry name" value="Butyryl-CoA Dehydrogenase, subunit A, domain 3"/>
    <property type="match status" value="2"/>
</dbReference>
<evidence type="ECO:0000256" key="2">
    <source>
        <dbReference type="ARBA" id="ARBA00004275"/>
    </source>
</evidence>
<dbReference type="GO" id="GO:0071949">
    <property type="term" value="F:FAD binding"/>
    <property type="evidence" value="ECO:0007669"/>
    <property type="project" value="InterPro"/>
</dbReference>
<accession>A0AAD9UZL7</accession>
<comment type="subcellular location">
    <subcellularLocation>
        <location evidence="2">Peroxisome</location>
    </subcellularLocation>
</comment>
<keyword evidence="4 10" id="KW-0285">Flavoprotein</keyword>
<evidence type="ECO:0000259" key="15">
    <source>
        <dbReference type="Pfam" id="PF22924"/>
    </source>
</evidence>
<sequence>MLSIINSGGWPFLLRSFRLRPSHVYNKGTLHRLSHSLKVLQKASPQKLRDDWGAASFDVSSMTKLLDHDNHEKKEKFRKILSEDPLMKPKYNISVDEERELALRRLKKLCEQGFISVLDFRHNPLWLFAAHELGAVVDGSMAVKMTVQFNLFGGTVLKLGTQRHHDTLLQGIDSLEDVGCFGLTELGYGNNAVQMETTAVYDHETQEIIVNTPTTLAQKYWITNGACDAHHIIVFAQLYVSGRNEGSHIHDMGHKIGLNGVDNAKFIFENVRVPRENLLNLYSDVDEGGNYTTKVEGNVRKRFLTVADQLLSGRICIASMSQGVSKACVTIAIRYSATRLSVGPDGKSDTPILKYQLQQRALMPLLAKTYALDFALSYVKDRWVSKADDGADHADVVAMCCVIKALTGWHVGEAASVCRERCGGQGYLSCNKFGTSISYAHAAMTAEGDNSVLMQKVATERLMLFKPSKVKVEVGRVDLDSTQSLHKLIEAREQVQFVELGMKMKEAGSKNRFSVWMYEEQDLVQSCALSYGERLISECFLNALEKANPSLQPILSKLYQLYLVTVVESDLGYFTTSKLLPVDTGATVKRVAADLCREIAPQALSLCDAFGLTDAMLSAPVAQDWVDYNVADNKGELC</sequence>
<proteinExistence type="inferred from homology"/>
<keyword evidence="7" id="KW-0560">Oxidoreductase</keyword>
<dbReference type="AlphaFoldDB" id="A0AAD9UZL7"/>
<reference evidence="16" key="1">
    <citation type="journal article" date="2023" name="G3 (Bethesda)">
        <title>Whole genome assembly and annotation of the endangered Caribbean coral Acropora cervicornis.</title>
        <authorList>
            <person name="Selwyn J.D."/>
            <person name="Vollmer S.V."/>
        </authorList>
    </citation>
    <scope>NUCLEOTIDE SEQUENCE</scope>
    <source>
        <strain evidence="16">K2</strain>
    </source>
</reference>
<dbReference type="SUPFAM" id="SSF56645">
    <property type="entry name" value="Acyl-CoA dehydrogenase NM domain-like"/>
    <property type="match status" value="1"/>
</dbReference>
<keyword evidence="5 10" id="KW-0274">FAD</keyword>
<evidence type="ECO:0000313" key="17">
    <source>
        <dbReference type="Proteomes" id="UP001249851"/>
    </source>
</evidence>
<evidence type="ECO:0000256" key="7">
    <source>
        <dbReference type="ARBA" id="ARBA00023002"/>
    </source>
</evidence>
<dbReference type="Proteomes" id="UP001249851">
    <property type="component" value="Unassembled WGS sequence"/>
</dbReference>
<dbReference type="Pfam" id="PF22924">
    <property type="entry name" value="ACOX_C_alpha1"/>
    <property type="match status" value="1"/>
</dbReference>
<gene>
    <name evidence="16" type="ORF">P5673_022490</name>
</gene>
<dbReference type="GO" id="GO:0033540">
    <property type="term" value="P:fatty acid beta-oxidation using acyl-CoA oxidase"/>
    <property type="evidence" value="ECO:0007669"/>
    <property type="project" value="TreeGrafter"/>
</dbReference>
<dbReference type="InterPro" id="IPR036250">
    <property type="entry name" value="AcylCo_DH-like_C"/>
</dbReference>
<dbReference type="Pfam" id="PF02770">
    <property type="entry name" value="Acyl-CoA_dh_M"/>
    <property type="match status" value="1"/>
</dbReference>
<dbReference type="Pfam" id="PF01756">
    <property type="entry name" value="ACOX"/>
    <property type="match status" value="1"/>
</dbReference>
<evidence type="ECO:0000256" key="1">
    <source>
        <dbReference type="ARBA" id="ARBA00001974"/>
    </source>
</evidence>
<organism evidence="16 17">
    <name type="scientific">Acropora cervicornis</name>
    <name type="common">Staghorn coral</name>
    <dbReference type="NCBI Taxonomy" id="6130"/>
    <lineage>
        <taxon>Eukaryota</taxon>
        <taxon>Metazoa</taxon>
        <taxon>Cnidaria</taxon>
        <taxon>Anthozoa</taxon>
        <taxon>Hexacorallia</taxon>
        <taxon>Scleractinia</taxon>
        <taxon>Astrocoeniina</taxon>
        <taxon>Acroporidae</taxon>
        <taxon>Acropora</taxon>
    </lineage>
</organism>
<evidence type="ECO:0000256" key="8">
    <source>
        <dbReference type="ARBA" id="ARBA00023098"/>
    </source>
</evidence>
<evidence type="ECO:0000256" key="9">
    <source>
        <dbReference type="ARBA" id="ARBA00023140"/>
    </source>
</evidence>
<evidence type="ECO:0000256" key="10">
    <source>
        <dbReference type="PIRNR" id="PIRNR000168"/>
    </source>
</evidence>
<dbReference type="Gene3D" id="2.40.110.10">
    <property type="entry name" value="Butyryl-CoA Dehydrogenase, subunit A, domain 2"/>
    <property type="match status" value="2"/>
</dbReference>
<protein>
    <recommendedName>
        <fullName evidence="10">Acyl-coenzyme A oxidase</fullName>
    </recommendedName>
</protein>
<dbReference type="GO" id="GO:0005504">
    <property type="term" value="F:fatty acid binding"/>
    <property type="evidence" value="ECO:0007669"/>
    <property type="project" value="TreeGrafter"/>
</dbReference>
<dbReference type="FunFam" id="1.20.140.10:FF:000010">
    <property type="entry name" value="Acyl-coenzyme A oxidase"/>
    <property type="match status" value="1"/>
</dbReference>
<comment type="cofactor">
    <cofactor evidence="1">
        <name>FAD</name>
        <dbReference type="ChEBI" id="CHEBI:57692"/>
    </cofactor>
</comment>
<feature type="domain" description="Acyl-CoA oxidase/dehydrogenase middle" evidence="14">
    <location>
        <begin position="180"/>
        <end position="271"/>
    </location>
</feature>
<evidence type="ECO:0000256" key="12">
    <source>
        <dbReference type="PIRSR" id="PIRSR000168-2"/>
    </source>
</evidence>
<keyword evidence="8" id="KW-0443">Lipid metabolism</keyword>
<dbReference type="PANTHER" id="PTHR10909:SF382">
    <property type="entry name" value="ACYL-COENZYME A OXIDASE"/>
    <property type="match status" value="1"/>
</dbReference>
<dbReference type="PANTHER" id="PTHR10909">
    <property type="entry name" value="ELECTRON TRANSPORT OXIDOREDUCTASE"/>
    <property type="match status" value="1"/>
</dbReference>
<evidence type="ECO:0000313" key="16">
    <source>
        <dbReference type="EMBL" id="KAK2555844.1"/>
    </source>
</evidence>
<dbReference type="InterPro" id="IPR012258">
    <property type="entry name" value="Acyl-CoA_oxidase"/>
</dbReference>
<evidence type="ECO:0000259" key="13">
    <source>
        <dbReference type="Pfam" id="PF01756"/>
    </source>
</evidence>
<feature type="domain" description="Acyl-CoA oxidase C-alpha1" evidence="15">
    <location>
        <begin position="310"/>
        <end position="458"/>
    </location>
</feature>
<dbReference type="GO" id="GO:0005777">
    <property type="term" value="C:peroxisome"/>
    <property type="evidence" value="ECO:0007669"/>
    <property type="project" value="UniProtKB-SubCell"/>
</dbReference>